<dbReference type="GO" id="GO:0008892">
    <property type="term" value="F:guanine deaminase activity"/>
    <property type="evidence" value="ECO:0007669"/>
    <property type="project" value="UniProtKB-UniRule"/>
</dbReference>
<evidence type="ECO:0000256" key="6">
    <source>
        <dbReference type="ARBA" id="ARBA00022833"/>
    </source>
</evidence>
<protein>
    <recommendedName>
        <fullName evidence="3 7">Guanine deaminase</fullName>
        <shortName evidence="8">Guanase</shortName>
        <ecNumber evidence="3 7">3.5.4.3</ecNumber>
    </recommendedName>
    <alternativeName>
        <fullName evidence="8">Guanine aminohydrolase</fullName>
    </alternativeName>
</protein>
<reference evidence="10 11" key="1">
    <citation type="submission" date="2019-09" db="EMBL/GenBank/DDBJ databases">
        <title>In-depth cultivation of the pig gut microbiome towards novel bacterial diversity and tailored functional studies.</title>
        <authorList>
            <person name="Wylensek D."/>
            <person name="Hitch T.C.A."/>
            <person name="Clavel T."/>
        </authorList>
    </citation>
    <scope>NUCLEOTIDE SEQUENCE [LARGE SCALE GENOMIC DNA]</scope>
    <source>
        <strain evidence="10 11">WCA3-693-APC-4?</strain>
    </source>
</reference>
<dbReference type="SUPFAM" id="SSF51338">
    <property type="entry name" value="Composite domain of metallo-dependent hydrolases"/>
    <property type="match status" value="1"/>
</dbReference>
<evidence type="ECO:0000256" key="3">
    <source>
        <dbReference type="ARBA" id="ARBA00012781"/>
    </source>
</evidence>
<evidence type="ECO:0000256" key="1">
    <source>
        <dbReference type="ARBA" id="ARBA00004984"/>
    </source>
</evidence>
<dbReference type="Gene3D" id="2.30.40.10">
    <property type="entry name" value="Urease, subunit C, domain 1"/>
    <property type="match status" value="1"/>
</dbReference>
<dbReference type="Proteomes" id="UP000469523">
    <property type="component" value="Unassembled WGS sequence"/>
</dbReference>
<dbReference type="AlphaFoldDB" id="A0A6N7XVL6"/>
<keyword evidence="6 8" id="KW-0862">Zinc</keyword>
<dbReference type="PANTHER" id="PTHR11271">
    <property type="entry name" value="GUANINE DEAMINASE"/>
    <property type="match status" value="1"/>
</dbReference>
<dbReference type="InterPro" id="IPR032466">
    <property type="entry name" value="Metal_Hydrolase"/>
</dbReference>
<dbReference type="NCBIfam" id="TIGR02967">
    <property type="entry name" value="guan_deamin"/>
    <property type="match status" value="1"/>
</dbReference>
<dbReference type="Pfam" id="PF01979">
    <property type="entry name" value="Amidohydro_1"/>
    <property type="match status" value="1"/>
</dbReference>
<evidence type="ECO:0000256" key="8">
    <source>
        <dbReference type="RuleBase" id="RU366009"/>
    </source>
</evidence>
<dbReference type="GO" id="GO:0006147">
    <property type="term" value="P:guanine catabolic process"/>
    <property type="evidence" value="ECO:0007669"/>
    <property type="project" value="UniProtKB-UniRule"/>
</dbReference>
<evidence type="ECO:0000256" key="7">
    <source>
        <dbReference type="NCBIfam" id="TIGR02967"/>
    </source>
</evidence>
<dbReference type="EMBL" id="VUNQ01000004">
    <property type="protein sequence ID" value="MSU00535.1"/>
    <property type="molecule type" value="Genomic_DNA"/>
</dbReference>
<feature type="domain" description="Amidohydrolase-related" evidence="9">
    <location>
        <begin position="57"/>
        <end position="416"/>
    </location>
</feature>
<dbReference type="Gene3D" id="3.20.20.140">
    <property type="entry name" value="Metal-dependent hydrolases"/>
    <property type="match status" value="1"/>
</dbReference>
<dbReference type="EC" id="3.5.4.3" evidence="3 7"/>
<dbReference type="InterPro" id="IPR014311">
    <property type="entry name" value="Guanine_deaminase"/>
</dbReference>
<dbReference type="InterPro" id="IPR051607">
    <property type="entry name" value="Metallo-dep_hydrolases"/>
</dbReference>
<dbReference type="InterPro" id="IPR011059">
    <property type="entry name" value="Metal-dep_hydrolase_composite"/>
</dbReference>
<dbReference type="GO" id="GO:0005829">
    <property type="term" value="C:cytosol"/>
    <property type="evidence" value="ECO:0007669"/>
    <property type="project" value="TreeGrafter"/>
</dbReference>
<dbReference type="InterPro" id="IPR006680">
    <property type="entry name" value="Amidohydro-rel"/>
</dbReference>
<accession>A0A6N7XVL6</accession>
<comment type="function">
    <text evidence="8">Catalyzes the hydrolytic deamination of guanine, producing xanthine and ammonia.</text>
</comment>
<evidence type="ECO:0000313" key="11">
    <source>
        <dbReference type="Proteomes" id="UP000469523"/>
    </source>
</evidence>
<proteinExistence type="inferred from homology"/>
<organism evidence="10 11">
    <name type="scientific">Tissierella pigra</name>
    <dbReference type="NCBI Taxonomy" id="2607614"/>
    <lineage>
        <taxon>Bacteria</taxon>
        <taxon>Bacillati</taxon>
        <taxon>Bacillota</taxon>
        <taxon>Tissierellia</taxon>
        <taxon>Tissierellales</taxon>
        <taxon>Tissierellaceae</taxon>
        <taxon>Tissierella</taxon>
    </lineage>
</organism>
<evidence type="ECO:0000256" key="4">
    <source>
        <dbReference type="ARBA" id="ARBA00022723"/>
    </source>
</evidence>
<evidence type="ECO:0000256" key="5">
    <source>
        <dbReference type="ARBA" id="ARBA00022801"/>
    </source>
</evidence>
<comment type="caution">
    <text evidence="10">The sequence shown here is derived from an EMBL/GenBank/DDBJ whole genome shotgun (WGS) entry which is preliminary data.</text>
</comment>
<sequence length="425" mass="47893">MNNMVLKGDIAFTPTKDIMEIHKNSYIIIEEGKVVDICNQLDNSYKGYLLKDFTGKIIIPGFVDLHLHAPQYPNMGLGLDKELIPWLDTYTFPEEGKYDDLDYARKVFSKLIKDLWRFGTTRSVVFSSIHKESTKLLMNMFIASGLGAYVGKVNMDRNTAEELMENTKKSIEDTEEILKECCESDLVKPIVTPRFAPTCSEEMLSKLGELAIKYDVPVQSHLSENTSEVIWVKELFPNSKNYASVYDEFNLLGKTKTIMAHCVYNTDEEIDLMGRNKVYAAHCPYSNYNLSSGIMPVRKYLDKGVPVGLASDISGGNSLSIMDIIGGTIQASKMKWLESNKELQPLTFNEGFFLGTKGGGSFFGEVGSFEKGYDFDALIIDDSSLIGLNELSIEERLQKIIYTGDDRNIIERYVKGIKIEEPFTS</sequence>
<keyword evidence="11" id="KW-1185">Reference proteome</keyword>
<dbReference type="SUPFAM" id="SSF51556">
    <property type="entry name" value="Metallo-dependent hydrolases"/>
    <property type="match status" value="1"/>
</dbReference>
<comment type="similarity">
    <text evidence="2 8">Belongs to the metallo-dependent hydrolases superfamily. ATZ/TRZ family.</text>
</comment>
<comment type="pathway">
    <text evidence="1 8">Purine metabolism; guanine degradation; xanthine from guanine: step 1/1.</text>
</comment>
<evidence type="ECO:0000256" key="2">
    <source>
        <dbReference type="ARBA" id="ARBA00006745"/>
    </source>
</evidence>
<evidence type="ECO:0000313" key="10">
    <source>
        <dbReference type="EMBL" id="MSU00535.1"/>
    </source>
</evidence>
<keyword evidence="4 8" id="KW-0479">Metal-binding</keyword>
<gene>
    <name evidence="10" type="primary">guaD</name>
    <name evidence="10" type="ORF">FYJ83_03515</name>
</gene>
<evidence type="ECO:0000259" key="9">
    <source>
        <dbReference type="Pfam" id="PF01979"/>
    </source>
</evidence>
<name>A0A6N7XVL6_9FIRM</name>
<dbReference type="PANTHER" id="PTHR11271:SF6">
    <property type="entry name" value="GUANINE DEAMINASE"/>
    <property type="match status" value="1"/>
</dbReference>
<dbReference type="RefSeq" id="WP_154438957.1">
    <property type="nucleotide sequence ID" value="NZ_JAHLPJ010000001.1"/>
</dbReference>
<comment type="cofactor">
    <cofactor evidence="8">
        <name>Zn(2+)</name>
        <dbReference type="ChEBI" id="CHEBI:29105"/>
    </cofactor>
    <text evidence="8">Binds 1 zinc ion per subunit.</text>
</comment>
<keyword evidence="5 8" id="KW-0378">Hydrolase</keyword>
<dbReference type="GO" id="GO:0008270">
    <property type="term" value="F:zinc ion binding"/>
    <property type="evidence" value="ECO:0007669"/>
    <property type="project" value="UniProtKB-UniRule"/>
</dbReference>
<comment type="catalytic activity">
    <reaction evidence="8">
        <text>guanine + H2O + H(+) = xanthine + NH4(+)</text>
        <dbReference type="Rhea" id="RHEA:14665"/>
        <dbReference type="ChEBI" id="CHEBI:15377"/>
        <dbReference type="ChEBI" id="CHEBI:15378"/>
        <dbReference type="ChEBI" id="CHEBI:16235"/>
        <dbReference type="ChEBI" id="CHEBI:17712"/>
        <dbReference type="ChEBI" id="CHEBI:28938"/>
        <dbReference type="EC" id="3.5.4.3"/>
    </reaction>
</comment>
<dbReference type="UniPathway" id="UPA00603">
    <property type="reaction ID" value="UER00660"/>
</dbReference>